<accession>A0A7K4K3R6</accession>
<sequence length="817" mass="93026">QGSILDSYKKTEGAWINAHQQSYKANTAEECAAHCEVEKKFTCRAFLFFSKNQWCLTLSKTSRKTKIFKTTNSVLYEKKRYYTPLGIRDLIYFVSVYLLECKKGKGEDYRGTKDRTQKGVLSRKWVDSALHKSNFTPENFPHAGLEENYCRNPNGNENGPWCFTTDPATRLDYCSIPECEVECMQCNGEDYRGKVSRTESGFECQHWDAQEPHMYGFFPENFPEKDLKMNYCRNPDGEPRPWCFTTSPTKRWEYCDIPRCTTAPSTSGLGYQCLSGNGKDYRGKIAITESGISCQHWSSQLPHRHRHSPENYPCKGLDENYCRNPDGKKRPWCYTTTNTTRWQYCSIPQCPQTASQSTDEDISRQSASPEECYRERGLDYLGTASLTTTGKKCQAWNSMLPHRHNRTASNFPKADLRENYCRNPDNDIAPWCYTTVPTVRWEYCNLQKYFFQNSAEGKEIVPSAYFNLSWNFTNDLHQSIITFSPLFTECIIGSGKDYRGAVMKTISGRTCQEWSSQEPHHHSYLTPETHPRSGLDKNYCRNPDEDINGPWCYTTDPQKVWEYCEIPKCAPFQQECGISERKPRRCQRAVSGCASVPRSWPWQISLRTRTNMHLCGGTLIDPQWILTAAQCLEKSSIPYSCKVFLGLHTAKAVEPSVQIREVKGIFQGPSGADIALLKLSSPAMIADQVIPVCLPEENLMIASRTECFATGWGQVKGAGADNVLKQTNLAMIENKACNSSEFLNGTVKKFEFCAEPINGCTDTIQVDNGGPLVCPVQDRFVQYGIISCSFGCALPKKPVFVRVSSYISWIKNIMRTY</sequence>
<dbReference type="CDD" id="cd01099">
    <property type="entry name" value="PAN_AP_HGF"/>
    <property type="match status" value="1"/>
</dbReference>
<evidence type="ECO:0000256" key="11">
    <source>
        <dbReference type="ARBA" id="ARBA00022801"/>
    </source>
</evidence>
<evidence type="ECO:0000256" key="6">
    <source>
        <dbReference type="ARBA" id="ARBA00022553"/>
    </source>
</evidence>
<dbReference type="FunFam" id="2.40.20.10:FF:000025">
    <property type="entry name" value="Plasminogen"/>
    <property type="match status" value="2"/>
</dbReference>
<name>A0A7K4K3R6_9AVES</name>
<dbReference type="CDD" id="cd00108">
    <property type="entry name" value="KR"/>
    <property type="match status" value="5"/>
</dbReference>
<dbReference type="GO" id="GO:0048771">
    <property type="term" value="P:tissue remodeling"/>
    <property type="evidence" value="ECO:0007669"/>
    <property type="project" value="UniProtKB-KW"/>
</dbReference>
<organism evidence="22 23">
    <name type="scientific">Crypturellus soui</name>
    <dbReference type="NCBI Taxonomy" id="458187"/>
    <lineage>
        <taxon>Eukaryota</taxon>
        <taxon>Metazoa</taxon>
        <taxon>Chordata</taxon>
        <taxon>Craniata</taxon>
        <taxon>Vertebrata</taxon>
        <taxon>Euteleostomi</taxon>
        <taxon>Archelosauria</taxon>
        <taxon>Archosauria</taxon>
        <taxon>Dinosauria</taxon>
        <taxon>Saurischia</taxon>
        <taxon>Theropoda</taxon>
        <taxon>Coelurosauria</taxon>
        <taxon>Aves</taxon>
        <taxon>Palaeognathae</taxon>
        <taxon>Tinamiformes</taxon>
        <taxon>Tinamidae</taxon>
        <taxon>Crypturellus</taxon>
    </lineage>
</organism>
<evidence type="ECO:0000259" key="20">
    <source>
        <dbReference type="PROSITE" id="PS50070"/>
    </source>
</evidence>
<evidence type="ECO:0000313" key="23">
    <source>
        <dbReference type="Proteomes" id="UP000545332"/>
    </source>
</evidence>
<dbReference type="Pfam" id="PF00024">
    <property type="entry name" value="PAN_1"/>
    <property type="match status" value="1"/>
</dbReference>
<keyword evidence="11" id="KW-0378">Hydrolase</keyword>
<feature type="disulfide bond" evidence="19">
    <location>
        <begin position="204"/>
        <end position="243"/>
    </location>
</feature>
<protein>
    <recommendedName>
        <fullName evidence="4">Plasminogen</fullName>
        <ecNumber evidence="3">3.4.21.7</ecNumber>
    </recommendedName>
</protein>
<keyword evidence="13" id="KW-0865">Zymogen</keyword>
<dbReference type="GO" id="GO:0005102">
    <property type="term" value="F:signaling receptor binding"/>
    <property type="evidence" value="ECO:0007669"/>
    <property type="project" value="TreeGrafter"/>
</dbReference>
<feature type="disulfide bond" evidence="19">
    <location>
        <begin position="322"/>
        <end position="345"/>
    </location>
</feature>
<keyword evidence="16" id="KW-0356">Hemostasis</keyword>
<keyword evidence="9" id="KW-0732">Signal</keyword>
<dbReference type="GO" id="GO:0042730">
    <property type="term" value="P:fibrinolysis"/>
    <property type="evidence" value="ECO:0007669"/>
    <property type="project" value="UniProtKB-KW"/>
</dbReference>
<comment type="catalytic activity">
    <reaction evidence="1">
        <text>Preferential cleavage: Lys-|-Xaa &gt; Arg-|-Xaa, higher selectivity than trypsin. Converts fibrin into soluble products.</text>
        <dbReference type="EC" id="3.4.21.7"/>
    </reaction>
</comment>
<feature type="domain" description="Kringle" evidence="20">
    <location>
        <begin position="182"/>
        <end position="260"/>
    </location>
</feature>
<dbReference type="InterPro" id="IPR009003">
    <property type="entry name" value="Peptidase_S1_PA"/>
</dbReference>
<evidence type="ECO:0000256" key="18">
    <source>
        <dbReference type="PIRSR" id="PIRSR001150-2"/>
    </source>
</evidence>
<evidence type="ECO:0000256" key="13">
    <source>
        <dbReference type="ARBA" id="ARBA00023145"/>
    </source>
</evidence>
<feature type="disulfide bond" evidence="19">
    <location>
        <begin position="393"/>
        <end position="432"/>
    </location>
</feature>
<feature type="disulfide bond" evidence="19">
    <location>
        <begin position="421"/>
        <end position="444"/>
    </location>
</feature>
<dbReference type="OrthoDB" id="41905at2759"/>
<keyword evidence="16" id="KW-0280">Fibrinolysis</keyword>
<dbReference type="PROSITE" id="PS00021">
    <property type="entry name" value="KRINGLE_1"/>
    <property type="match status" value="5"/>
</dbReference>
<dbReference type="PROSITE" id="PS50070">
    <property type="entry name" value="KRINGLE_2"/>
    <property type="match status" value="5"/>
</dbReference>
<dbReference type="InterPro" id="IPR001314">
    <property type="entry name" value="Peptidase_S1A"/>
</dbReference>
<feature type="binding site" evidence="18">
    <location>
        <position position="427"/>
    </location>
    <ligand>
        <name>L-lysine</name>
        <dbReference type="ChEBI" id="CHEBI:32551"/>
    </ligand>
</feature>
<proteinExistence type="predicted"/>
<dbReference type="InterPro" id="IPR050759">
    <property type="entry name" value="Serine_protease_kringle"/>
</dbReference>
<dbReference type="GO" id="GO:0005615">
    <property type="term" value="C:extracellular space"/>
    <property type="evidence" value="ECO:0007669"/>
    <property type="project" value="TreeGrafter"/>
</dbReference>
<comment type="subcellular location">
    <subcellularLocation>
        <location evidence="2">Secreted</location>
    </subcellularLocation>
</comment>
<keyword evidence="14" id="KW-0797">Tissue remodeling</keyword>
<dbReference type="AlphaFoldDB" id="A0A7K4K3R6"/>
<evidence type="ECO:0000259" key="21">
    <source>
        <dbReference type="PROSITE" id="PS50240"/>
    </source>
</evidence>
<dbReference type="Gene3D" id="3.50.4.10">
    <property type="entry name" value="Hepatocyte Growth Factor"/>
    <property type="match status" value="1"/>
</dbReference>
<dbReference type="FunFam" id="2.40.20.10:FF:000004">
    <property type="entry name" value="Hepatocyte growth factor"/>
    <property type="match status" value="1"/>
</dbReference>
<dbReference type="EMBL" id="VWPX01004241">
    <property type="protein sequence ID" value="NWI10822.1"/>
    <property type="molecule type" value="Genomic_DNA"/>
</dbReference>
<evidence type="ECO:0000256" key="10">
    <source>
        <dbReference type="ARBA" id="ARBA00022737"/>
    </source>
</evidence>
<keyword evidence="8" id="KW-0645">Protease</keyword>
<dbReference type="CDD" id="cd00190">
    <property type="entry name" value="Tryp_SPc"/>
    <property type="match status" value="1"/>
</dbReference>
<keyword evidence="12" id="KW-0720">Serine protease</keyword>
<dbReference type="InterPro" id="IPR003609">
    <property type="entry name" value="Pan_app"/>
</dbReference>
<reference evidence="22 23" key="1">
    <citation type="submission" date="2019-09" db="EMBL/GenBank/DDBJ databases">
        <title>Bird 10,000 Genomes (B10K) Project - Family phase.</title>
        <authorList>
            <person name="Zhang G."/>
        </authorList>
    </citation>
    <scope>NUCLEOTIDE SEQUENCE [LARGE SCALE GENOMIC DNA]</scope>
    <source>
        <strain evidence="22">B10K-MSB-42743</strain>
        <tissue evidence="22">Heart</tissue>
    </source>
</reference>
<keyword evidence="10" id="KW-0677">Repeat</keyword>
<dbReference type="SUPFAM" id="SSF57414">
    <property type="entry name" value="Hairpin loop containing domain-like"/>
    <property type="match status" value="1"/>
</dbReference>
<dbReference type="PRINTS" id="PR00722">
    <property type="entry name" value="CHYMOTRYPSIN"/>
</dbReference>
<keyword evidence="15 19" id="KW-1015">Disulfide bond</keyword>
<evidence type="ECO:0000256" key="12">
    <source>
        <dbReference type="ARBA" id="ARBA00022825"/>
    </source>
</evidence>
<dbReference type="Pfam" id="PF00051">
    <property type="entry name" value="Kringle"/>
    <property type="match status" value="5"/>
</dbReference>
<feature type="disulfide bond" evidence="19">
    <location>
        <begin position="273"/>
        <end position="350"/>
    </location>
</feature>
<dbReference type="InterPro" id="IPR018056">
    <property type="entry name" value="Kringle_CS"/>
</dbReference>
<feature type="disulfide bond" evidence="19">
    <location>
        <begin position="294"/>
        <end position="333"/>
    </location>
</feature>
<dbReference type="InterPro" id="IPR023317">
    <property type="entry name" value="Pept_S1A_plasmin"/>
</dbReference>
<gene>
    <name evidence="22" type="primary">Plg_2</name>
    <name evidence="22" type="ORF">CRYSOU_R12538</name>
</gene>
<evidence type="ECO:0000256" key="7">
    <source>
        <dbReference type="ARBA" id="ARBA00022572"/>
    </source>
</evidence>
<evidence type="ECO:0000256" key="17">
    <source>
        <dbReference type="ARBA" id="ARBA00093290"/>
    </source>
</evidence>
<keyword evidence="16" id="KW-0094">Blood coagulation</keyword>
<dbReference type="SUPFAM" id="SSF57440">
    <property type="entry name" value="Kringle-like"/>
    <property type="match status" value="5"/>
</dbReference>
<keyword evidence="7 19" id="KW-0420">Kringle</keyword>
<dbReference type="InterPro" id="IPR038178">
    <property type="entry name" value="Kringle_sf"/>
</dbReference>
<feature type="binding site" evidence="18">
    <location>
        <position position="440"/>
    </location>
    <ligand>
        <name>L-lysine</name>
        <dbReference type="ChEBI" id="CHEBI:32551"/>
    </ligand>
</feature>
<dbReference type="InterPro" id="IPR043504">
    <property type="entry name" value="Peptidase_S1_PA_chymotrypsin"/>
</dbReference>
<dbReference type="FunFam" id="3.50.4.10:FF:000027">
    <property type="entry name" value="Plasminogen"/>
    <property type="match status" value="1"/>
</dbReference>
<feature type="non-terminal residue" evidence="22">
    <location>
        <position position="1"/>
    </location>
</feature>
<evidence type="ECO:0000313" key="22">
    <source>
        <dbReference type="EMBL" id="NWI10822.1"/>
    </source>
</evidence>
<dbReference type="GO" id="GO:0004252">
    <property type="term" value="F:serine-type endopeptidase activity"/>
    <property type="evidence" value="ECO:0007669"/>
    <property type="project" value="UniProtKB-EC"/>
</dbReference>
<evidence type="ECO:0000256" key="5">
    <source>
        <dbReference type="ARBA" id="ARBA00022525"/>
    </source>
</evidence>
<comment type="caution">
    <text evidence="22">The sequence shown here is derived from an EMBL/GenBank/DDBJ whole genome shotgun (WGS) entry which is preliminary data.</text>
</comment>
<dbReference type="FunFam" id="2.40.10.10:FF:000003">
    <property type="entry name" value="Transmembrane serine protease 3"/>
    <property type="match status" value="1"/>
</dbReference>
<feature type="binding site" evidence="18">
    <location>
        <position position="170"/>
    </location>
    <ligand>
        <name>L-lysine</name>
        <dbReference type="ChEBI" id="CHEBI:32551"/>
    </ligand>
</feature>
<dbReference type="SMART" id="SM00130">
    <property type="entry name" value="KR"/>
    <property type="match status" value="5"/>
</dbReference>
<evidence type="ECO:0000256" key="14">
    <source>
        <dbReference type="ARBA" id="ARBA00023148"/>
    </source>
</evidence>
<dbReference type="Gene3D" id="2.40.10.10">
    <property type="entry name" value="Trypsin-like serine proteases"/>
    <property type="match status" value="1"/>
</dbReference>
<evidence type="ECO:0000256" key="2">
    <source>
        <dbReference type="ARBA" id="ARBA00004613"/>
    </source>
</evidence>
<feature type="domain" description="Peptidase S1" evidence="21">
    <location>
        <begin position="589"/>
        <end position="815"/>
    </location>
</feature>
<dbReference type="Gene3D" id="2.40.20.10">
    <property type="entry name" value="Plasminogen Kringle 4"/>
    <property type="match status" value="5"/>
</dbReference>
<dbReference type="PRINTS" id="PR00018">
    <property type="entry name" value="KRINGLE"/>
</dbReference>
<dbReference type="SMART" id="SM00473">
    <property type="entry name" value="PAN_AP"/>
    <property type="match status" value="1"/>
</dbReference>
<dbReference type="EC" id="3.4.21.7" evidence="3"/>
<dbReference type="Proteomes" id="UP000545332">
    <property type="component" value="Unassembled WGS sequence"/>
</dbReference>
<dbReference type="FunFam" id="2.40.20.10:FF:000011">
    <property type="entry name" value="Plasminogen"/>
    <property type="match status" value="1"/>
</dbReference>
<evidence type="ECO:0000256" key="1">
    <source>
        <dbReference type="ARBA" id="ARBA00000717"/>
    </source>
</evidence>
<keyword evidence="23" id="KW-1185">Reference proteome</keyword>
<evidence type="ECO:0000256" key="19">
    <source>
        <dbReference type="PROSITE-ProRule" id="PRU00121"/>
    </source>
</evidence>
<evidence type="ECO:0000256" key="8">
    <source>
        <dbReference type="ARBA" id="ARBA00022670"/>
    </source>
</evidence>
<evidence type="ECO:0000256" key="4">
    <source>
        <dbReference type="ARBA" id="ARBA00020043"/>
    </source>
</evidence>
<evidence type="ECO:0000256" key="3">
    <source>
        <dbReference type="ARBA" id="ARBA00012184"/>
    </source>
</evidence>
<feature type="non-terminal residue" evidence="22">
    <location>
        <position position="817"/>
    </location>
</feature>
<keyword evidence="5" id="KW-0964">Secreted</keyword>
<dbReference type="Pfam" id="PF00089">
    <property type="entry name" value="Trypsin"/>
    <property type="match status" value="1"/>
</dbReference>
<evidence type="ECO:0000256" key="16">
    <source>
        <dbReference type="ARBA" id="ARBA00023281"/>
    </source>
</evidence>
<dbReference type="InterPro" id="IPR000001">
    <property type="entry name" value="Kringle"/>
</dbReference>
<feature type="disulfide bond" evidence="19">
    <location>
        <begin position="183"/>
        <end position="260"/>
    </location>
</feature>
<feature type="domain" description="Kringle" evidence="20">
    <location>
        <begin position="489"/>
        <end position="569"/>
    </location>
</feature>
<dbReference type="InterPro" id="IPR013806">
    <property type="entry name" value="Kringle-like"/>
</dbReference>
<dbReference type="SMART" id="SM00020">
    <property type="entry name" value="Tryp_SPc"/>
    <property type="match status" value="1"/>
</dbReference>
<comment type="function">
    <text evidence="17">Plasmin dissolves the fibrin of blood clots and acts as a proteolytic factor in a variety of other processes including embryonic development, tissue remodeling, tumor invasion, and inflammation. In ovulation, weakens the walls of the Graafian follicle. It activates the urokinase-type plasminogen activator, collagenases and several complement zymogens, such as C1, C4 and C5. Cleavage of fibronectin and laminin leads to cell detachment and apoptosis. Also cleaves fibrin, thrombospondin and von Willebrand factor. Its role in tissue remodeling and tumor invasion may be modulated by CSPG4. Binds to cells.</text>
</comment>
<dbReference type="SUPFAM" id="SSF50494">
    <property type="entry name" value="Trypsin-like serine proteases"/>
    <property type="match status" value="1"/>
</dbReference>
<feature type="domain" description="Kringle" evidence="20">
    <location>
        <begin position="371"/>
        <end position="449"/>
    </location>
</feature>
<dbReference type="GO" id="GO:0006508">
    <property type="term" value="P:proteolysis"/>
    <property type="evidence" value="ECO:0007669"/>
    <property type="project" value="UniProtKB-KW"/>
</dbReference>
<feature type="domain" description="Kringle" evidence="20">
    <location>
        <begin position="272"/>
        <end position="350"/>
    </location>
</feature>
<evidence type="ECO:0000256" key="15">
    <source>
        <dbReference type="ARBA" id="ARBA00023157"/>
    </source>
</evidence>
<keyword evidence="6" id="KW-0597">Phosphoprotein</keyword>
<dbReference type="PANTHER" id="PTHR24261">
    <property type="entry name" value="PLASMINOGEN-RELATED"/>
    <property type="match status" value="1"/>
</dbReference>
<evidence type="ECO:0000256" key="9">
    <source>
        <dbReference type="ARBA" id="ARBA00022729"/>
    </source>
</evidence>
<comment type="caution">
    <text evidence="19">Lacks conserved residue(s) required for the propagation of feature annotation.</text>
</comment>
<dbReference type="InterPro" id="IPR001254">
    <property type="entry name" value="Trypsin_dom"/>
</dbReference>
<dbReference type="PIRSF" id="PIRSF001150">
    <property type="entry name" value="Plasmin"/>
    <property type="match status" value="1"/>
</dbReference>
<feature type="disulfide bond" evidence="19">
    <location>
        <begin position="232"/>
        <end position="255"/>
    </location>
</feature>
<dbReference type="PANTHER" id="PTHR24261:SF13">
    <property type="entry name" value="PLASMINOGEN"/>
    <property type="match status" value="1"/>
</dbReference>
<feature type="domain" description="Kringle" evidence="20">
    <location>
        <begin position="100"/>
        <end position="179"/>
    </location>
</feature>
<dbReference type="PROSITE" id="PS50240">
    <property type="entry name" value="TRYPSIN_DOM"/>
    <property type="match status" value="1"/>
</dbReference>